<dbReference type="EMBL" id="VSSQ01123456">
    <property type="protein sequence ID" value="MPN54837.1"/>
    <property type="molecule type" value="Genomic_DNA"/>
</dbReference>
<gene>
    <name evidence="1" type="ORF">SDC9_202514</name>
</gene>
<dbReference type="AlphaFoldDB" id="A0A645IUL6"/>
<name>A0A645IUL6_9ZZZZ</name>
<sequence length="65" mass="7385">MACLLDNGIQQSGKEFTIAVILSHSDLCVGVKRAQLAVKRNPANNWNMVFLAEFFRWILCFQTLI</sequence>
<accession>A0A645IUL6</accession>
<comment type="caution">
    <text evidence="1">The sequence shown here is derived from an EMBL/GenBank/DDBJ whole genome shotgun (WGS) entry which is preliminary data.</text>
</comment>
<evidence type="ECO:0000313" key="1">
    <source>
        <dbReference type="EMBL" id="MPN54837.1"/>
    </source>
</evidence>
<organism evidence="1">
    <name type="scientific">bioreactor metagenome</name>
    <dbReference type="NCBI Taxonomy" id="1076179"/>
    <lineage>
        <taxon>unclassified sequences</taxon>
        <taxon>metagenomes</taxon>
        <taxon>ecological metagenomes</taxon>
    </lineage>
</organism>
<protein>
    <submittedName>
        <fullName evidence="1">Uncharacterized protein</fullName>
    </submittedName>
</protein>
<proteinExistence type="predicted"/>
<reference evidence="1" key="1">
    <citation type="submission" date="2019-08" db="EMBL/GenBank/DDBJ databases">
        <authorList>
            <person name="Kucharzyk K."/>
            <person name="Murdoch R.W."/>
            <person name="Higgins S."/>
            <person name="Loffler F."/>
        </authorList>
    </citation>
    <scope>NUCLEOTIDE SEQUENCE</scope>
</reference>